<evidence type="ECO:0000313" key="3">
    <source>
        <dbReference type="Proteomes" id="UP000199069"/>
    </source>
</evidence>
<dbReference type="PANTHER" id="PTHR10642:SF26">
    <property type="entry name" value="RIBONUCLEASE H1"/>
    <property type="match status" value="1"/>
</dbReference>
<feature type="compositionally biased region" description="Basic residues" evidence="1">
    <location>
        <begin position="765"/>
        <end position="774"/>
    </location>
</feature>
<proteinExistence type="predicted"/>
<feature type="region of interest" description="Disordered" evidence="1">
    <location>
        <begin position="306"/>
        <end position="332"/>
    </location>
</feature>
<organism evidence="2 3">
    <name type="scientific">Rhodotorula toruloides</name>
    <name type="common">Yeast</name>
    <name type="synonym">Rhodosporidium toruloides</name>
    <dbReference type="NCBI Taxonomy" id="5286"/>
    <lineage>
        <taxon>Eukaryota</taxon>
        <taxon>Fungi</taxon>
        <taxon>Dikarya</taxon>
        <taxon>Basidiomycota</taxon>
        <taxon>Pucciniomycotina</taxon>
        <taxon>Microbotryomycetes</taxon>
        <taxon>Sporidiobolales</taxon>
        <taxon>Sporidiobolaceae</taxon>
        <taxon>Rhodotorula</taxon>
    </lineage>
</organism>
<feature type="compositionally biased region" description="Polar residues" evidence="1">
    <location>
        <begin position="776"/>
        <end position="788"/>
    </location>
</feature>
<dbReference type="AlphaFoldDB" id="A0A0K3CQP0"/>
<name>A0A0K3CQP0_RHOTO</name>
<dbReference type="GO" id="GO:0004523">
    <property type="term" value="F:RNA-DNA hybrid ribonuclease activity"/>
    <property type="evidence" value="ECO:0007669"/>
    <property type="project" value="TreeGrafter"/>
</dbReference>
<feature type="non-terminal residue" evidence="2">
    <location>
        <position position="1107"/>
    </location>
</feature>
<dbReference type="EMBL" id="CWKI01000014">
    <property type="protein sequence ID" value="CTR10770.1"/>
    <property type="molecule type" value="Genomic_DNA"/>
</dbReference>
<evidence type="ECO:0000313" key="2">
    <source>
        <dbReference type="EMBL" id="CTR10770.1"/>
    </source>
</evidence>
<dbReference type="GO" id="GO:0043137">
    <property type="term" value="P:DNA replication, removal of RNA primer"/>
    <property type="evidence" value="ECO:0007669"/>
    <property type="project" value="TreeGrafter"/>
</dbReference>
<feature type="region of interest" description="Disordered" evidence="1">
    <location>
        <begin position="747"/>
        <end position="794"/>
    </location>
</feature>
<dbReference type="CDD" id="cd09276">
    <property type="entry name" value="Rnase_HI_RT_non_LTR"/>
    <property type="match status" value="2"/>
</dbReference>
<reference evidence="2 3" key="1">
    <citation type="submission" date="2015-07" db="EMBL/GenBank/DDBJ databases">
        <authorList>
            <person name="Cajimat M.N.B."/>
            <person name="Milazzo M.L."/>
            <person name="Fulhorst C.F."/>
        </authorList>
    </citation>
    <scope>NUCLEOTIDE SEQUENCE [LARGE SCALE GENOMIC DNA]</scope>
    <source>
        <strain evidence="2">Single colony</strain>
    </source>
</reference>
<feature type="compositionally biased region" description="Polar residues" evidence="1">
    <location>
        <begin position="378"/>
        <end position="390"/>
    </location>
</feature>
<feature type="compositionally biased region" description="Basic residues" evidence="1">
    <location>
        <begin position="367"/>
        <end position="376"/>
    </location>
</feature>
<dbReference type="Proteomes" id="UP000199069">
    <property type="component" value="Unassembled WGS sequence"/>
</dbReference>
<dbReference type="STRING" id="5286.A0A0K3CQP0"/>
<protein>
    <submittedName>
        <fullName evidence="2">FGENESH: predicted gene_14.181 protein</fullName>
    </submittedName>
</protein>
<feature type="non-terminal residue" evidence="2">
    <location>
        <position position="1"/>
    </location>
</feature>
<feature type="region of interest" description="Disordered" evidence="1">
    <location>
        <begin position="704"/>
        <end position="730"/>
    </location>
</feature>
<feature type="compositionally biased region" description="Basic and acidic residues" evidence="1">
    <location>
        <begin position="311"/>
        <end position="332"/>
    </location>
</feature>
<accession>A0A0K3CQP0</accession>
<feature type="region of interest" description="Disordered" evidence="1">
    <location>
        <begin position="349"/>
        <end position="396"/>
    </location>
</feature>
<feature type="compositionally biased region" description="Basic and acidic residues" evidence="1">
    <location>
        <begin position="709"/>
        <end position="730"/>
    </location>
</feature>
<dbReference type="PANTHER" id="PTHR10642">
    <property type="entry name" value="RIBONUCLEASE H1"/>
    <property type="match status" value="1"/>
</dbReference>
<gene>
    <name evidence="2" type="primary">FGENESH: predicted gene_14.181</name>
    <name evidence="2" type="ORF">BN2166_0066310</name>
</gene>
<sequence length="1107" mass="121196">VESREHFLILCPLYEQARHSFYKHIRLRQTPTVGLVLGNVDFRAPLLDFIASTGRFARLTEPAKDEQREEATREGYVSPCWSTWASTRYDLKQGISLPLSLSLDLAIANPLLPPNLVVKTIHPDPVPPWSPNPAPRVDLARGKELGTYEHEQVVRDLTPGSLLVYTDGSMGDSGLVGAGVAARVWNGGKVVLAEKEEVDIELWQRERKGMGQRQTVYTGELEGLRMALSSLLITQTADTPLAALISLNNTSAHTHSTDPTPSSGQHLRKLPSAGLLLGNPSYRDALLDFLDRTGRFPRLSKLPEGNEAADVEAKEAVREEEESAKARDERKELKAHLKGRKVFVPAMAGLSSGSEDEGSDWEEIKRGGRSTRHFAKSSHLSQPARTGSQTDGDDAGFPATTSALWMAHERSVVERWSADWSSSTLPRPLANVVKAASSAHKYYDGLSRRHATLLCRLRTDASALNKHHARFDCPVSPCWSTWASTRYDLKQGISLPLSLSLDLAIANPLLPPNLVVKTIHPDPVPPWSPNPAPRVDLARGKELGTYEHEQVVRDLTPGSLLVYTDGSMGDSGLVGAGVAARVWNGGKVVLAEKEEVDIELWQRERKGMGQRQTVYTGELEGLRMALSSLLITQTADTPLAALISLNNTSAHTHSTDPTPSSGQHLRKLPNAGLLLGNPSYRDALLDFLDRTGRFPRLSKLPEGNEAADVEAKEAVREEEESAKARDERKELKAHLKGRKVFVPAMAGLSSGSEDEGSDWEEIKRGGRSTRHFAKSSHLSQPARTGSQTDGDDAGFPATTSALWMAHERSVVERWSADWSSSTLPRPLANVVKAASSAHKYYDGLSRRHATLLCRLRTDASALNKHHARFDCPVSPCWSTWASTRYDLKQGISLPLSLSLDLAIANPLLPPNLVVKTIHPDPVPPWSPNPAPRVDLARGKELGTYEHEQVVRDLTPGSLLVYTDGSMGDSGLVGAGVAARVWNGGKVVLAEKEEVDIELWQRERKGMGQRQTVYTGELEGLRMALSSLLITQTADTPLAALISLNNTSAHTHSTDPTPSSGQHLRKLPNAGLLLGNPSYRDALLDFLDRTGRFPRLSKLPEVEKKNKE</sequence>
<keyword evidence="3" id="KW-1185">Reference proteome</keyword>
<evidence type="ECO:0000256" key="1">
    <source>
        <dbReference type="SAM" id="MobiDB-lite"/>
    </source>
</evidence>
<dbReference type="InterPro" id="IPR050092">
    <property type="entry name" value="RNase_H"/>
</dbReference>